<organism evidence="12 13">
    <name type="scientific">Cupriavidus laharis</name>
    <dbReference type="NCBI Taxonomy" id="151654"/>
    <lineage>
        <taxon>Bacteria</taxon>
        <taxon>Pseudomonadati</taxon>
        <taxon>Pseudomonadota</taxon>
        <taxon>Betaproteobacteria</taxon>
        <taxon>Burkholderiales</taxon>
        <taxon>Burkholderiaceae</taxon>
        <taxon>Cupriavidus</taxon>
    </lineage>
</organism>
<dbReference type="Pfam" id="PF00175">
    <property type="entry name" value="NAD_binding_1"/>
    <property type="match status" value="1"/>
</dbReference>
<evidence type="ECO:0000256" key="5">
    <source>
        <dbReference type="ARBA" id="ARBA00022857"/>
    </source>
</evidence>
<dbReference type="InterPro" id="IPR017896">
    <property type="entry name" value="4Fe4S_Fe-S-bd"/>
</dbReference>
<keyword evidence="2 9" id="KW-0285">Flavoprotein</keyword>
<dbReference type="Gene3D" id="2.40.30.10">
    <property type="entry name" value="Translation factors"/>
    <property type="match status" value="1"/>
</dbReference>
<comment type="cofactor">
    <cofactor evidence="1">
        <name>FAD</name>
        <dbReference type="ChEBI" id="CHEBI:57692"/>
    </cofactor>
</comment>
<sequence length="417" mass="45316">MGAPEIIKQHLIDPEICIRCNTCEDTCPIDAITHDERNYVVKADVCNACNACLSPCPTGAIDNWRTMLKGQAYPIEEQLLWDELPAEVPLPAADLDAAGTDEAVRADTAAAAVEDGVTVQAVETSRHTSSRAPWSAAHPYVNLHGVRAPVTATVAGNYRLTAEDASSDIHHIVLDFGTHFFPVLEGQAIGIVPPGTDAAGKPHYIRMYSIASPRDGERPGYNNLALTVKRVEEDHDGNPVRGVASNFLCDLAKGDTVQVVGPFGATFLMPNHREASIMMVCTGTGSAPMRAMTERMRRNMDHFSGHRMLFFGARNSRELPYFGPLLKLPRDFLDIHFAFSRDAEVPRRYVQDAIREASDGVAALLGNPHGHIYICGLKGMEEGVLAAFGDVCAAAGLSWPELEASMKAEGRLHIETY</sequence>
<evidence type="ECO:0000259" key="11">
    <source>
        <dbReference type="PROSITE" id="PS51384"/>
    </source>
</evidence>
<evidence type="ECO:0000256" key="1">
    <source>
        <dbReference type="ARBA" id="ARBA00001974"/>
    </source>
</evidence>
<evidence type="ECO:0000259" key="10">
    <source>
        <dbReference type="PROSITE" id="PS51379"/>
    </source>
</evidence>
<dbReference type="InterPro" id="IPR017900">
    <property type="entry name" value="4Fe4S_Fe_S_CS"/>
</dbReference>
<dbReference type="Pfam" id="PF14697">
    <property type="entry name" value="Fer4_21"/>
    <property type="match status" value="1"/>
</dbReference>
<comment type="caution">
    <text evidence="12">The sequence shown here is derived from an EMBL/GenBank/DDBJ whole genome shotgun (WGS) entry which is preliminary data.</text>
</comment>
<keyword evidence="3" id="KW-0479">Metal-binding</keyword>
<dbReference type="SUPFAM" id="SSF52343">
    <property type="entry name" value="Ferredoxin reductase-like, C-terminal NADP-linked domain"/>
    <property type="match status" value="1"/>
</dbReference>
<evidence type="ECO:0000256" key="3">
    <source>
        <dbReference type="ARBA" id="ARBA00022723"/>
    </source>
</evidence>
<keyword evidence="13" id="KW-1185">Reference proteome</keyword>
<keyword evidence="7" id="KW-0408">Iron</keyword>
<dbReference type="InterPro" id="IPR015701">
    <property type="entry name" value="FNR"/>
</dbReference>
<dbReference type="PROSITE" id="PS51384">
    <property type="entry name" value="FAD_FR"/>
    <property type="match status" value="1"/>
</dbReference>
<dbReference type="PIRSF" id="PIRSF000361">
    <property type="entry name" value="Frd-NADP+_RD"/>
    <property type="match status" value="1"/>
</dbReference>
<evidence type="ECO:0000256" key="4">
    <source>
        <dbReference type="ARBA" id="ARBA00022827"/>
    </source>
</evidence>
<evidence type="ECO:0000256" key="7">
    <source>
        <dbReference type="ARBA" id="ARBA00023004"/>
    </source>
</evidence>
<feature type="domain" description="4Fe-4S ferredoxin-type" evidence="10">
    <location>
        <begin position="39"/>
        <end position="66"/>
    </location>
</feature>
<evidence type="ECO:0000256" key="2">
    <source>
        <dbReference type="ARBA" id="ARBA00022630"/>
    </source>
</evidence>
<gene>
    <name evidence="12" type="primary">boxA</name>
    <name evidence="12" type="ORF">LMG23992_02336</name>
</gene>
<dbReference type="InterPro" id="IPR001709">
    <property type="entry name" value="Flavoprot_Pyr_Nucl_cyt_Rdtase"/>
</dbReference>
<dbReference type="SUPFAM" id="SSF63380">
    <property type="entry name" value="Riboflavin synthase domain-like"/>
    <property type="match status" value="1"/>
</dbReference>
<feature type="domain" description="FAD-binding FR-type" evidence="11">
    <location>
        <begin position="147"/>
        <end position="269"/>
    </location>
</feature>
<accession>A0ABN7YMQ3</accession>
<dbReference type="Proteomes" id="UP000727654">
    <property type="component" value="Unassembled WGS sequence"/>
</dbReference>
<dbReference type="Gene3D" id="3.40.50.80">
    <property type="entry name" value="Nucleotide-binding domain of ferredoxin-NADP reductase (FNR) module"/>
    <property type="match status" value="1"/>
</dbReference>
<dbReference type="PIRSF" id="PIRSF501177">
    <property type="entry name" value="BoxA"/>
    <property type="match status" value="1"/>
</dbReference>
<dbReference type="GO" id="GO:0016491">
    <property type="term" value="F:oxidoreductase activity"/>
    <property type="evidence" value="ECO:0007669"/>
    <property type="project" value="UniProtKB-KW"/>
</dbReference>
<evidence type="ECO:0000256" key="9">
    <source>
        <dbReference type="PIRNR" id="PIRNR000361"/>
    </source>
</evidence>
<dbReference type="InterPro" id="IPR001433">
    <property type="entry name" value="OxRdtase_FAD/NAD-bd"/>
</dbReference>
<keyword evidence="8" id="KW-0411">Iron-sulfur</keyword>
<dbReference type="Gene3D" id="3.30.70.20">
    <property type="match status" value="1"/>
</dbReference>
<evidence type="ECO:0000256" key="8">
    <source>
        <dbReference type="ARBA" id="ARBA00023014"/>
    </source>
</evidence>
<dbReference type="InterPro" id="IPR017927">
    <property type="entry name" value="FAD-bd_FR_type"/>
</dbReference>
<proteinExistence type="predicted"/>
<dbReference type="NCBIfam" id="TIGR03224">
    <property type="entry name" value="benzo_boxA"/>
    <property type="match status" value="1"/>
</dbReference>
<comment type="subunit">
    <text evidence="9">Homodimer.</text>
</comment>
<dbReference type="RefSeq" id="WP_224079945.1">
    <property type="nucleotide sequence ID" value="NZ_CAJZAI010000004.1"/>
</dbReference>
<keyword evidence="5 9" id="KW-0521">NADP</keyword>
<reference evidence="12 13" key="1">
    <citation type="submission" date="2021-08" db="EMBL/GenBank/DDBJ databases">
        <authorList>
            <person name="Peeters C."/>
        </authorList>
    </citation>
    <scope>NUCLEOTIDE SEQUENCE [LARGE SCALE GENOMIC DNA]</scope>
    <source>
        <strain evidence="12 13">LMG 23992</strain>
    </source>
</reference>
<dbReference type="InterPro" id="IPR017634">
    <property type="entry name" value="Benzoyl_CoA_Oase_BoxA"/>
</dbReference>
<dbReference type="CDD" id="cd06208">
    <property type="entry name" value="CYPOR_like_FNR"/>
    <property type="match status" value="1"/>
</dbReference>
<dbReference type="InterPro" id="IPR017938">
    <property type="entry name" value="Riboflavin_synthase-like_b-brl"/>
</dbReference>
<dbReference type="PROSITE" id="PS00198">
    <property type="entry name" value="4FE4S_FER_1"/>
    <property type="match status" value="2"/>
</dbReference>
<dbReference type="PRINTS" id="PR00371">
    <property type="entry name" value="FPNCR"/>
</dbReference>
<evidence type="ECO:0000313" key="12">
    <source>
        <dbReference type="EMBL" id="CAG9172812.1"/>
    </source>
</evidence>
<name>A0ABN7YMQ3_9BURK</name>
<feature type="domain" description="4Fe-4S ferredoxin-type" evidence="10">
    <location>
        <begin position="8"/>
        <end position="37"/>
    </location>
</feature>
<dbReference type="PROSITE" id="PS51379">
    <property type="entry name" value="4FE4S_FER_2"/>
    <property type="match status" value="2"/>
</dbReference>
<protein>
    <recommendedName>
        <fullName evidence="9">Benzoyl-CoA oxygenase component A</fullName>
        <ecNumber evidence="9">1.14.13.208</ecNumber>
    </recommendedName>
</protein>
<keyword evidence="4 9" id="KW-0274">FAD</keyword>
<comment type="catalytic activity">
    <reaction evidence="9">
        <text>benzoyl-CoA + NADPH + O2 + H(+) = 2,3-epoxy-2,3-dihydrobenzoyl-CoA + NADP(+) + H2O</text>
        <dbReference type="Rhea" id="RHEA:48312"/>
        <dbReference type="ChEBI" id="CHEBI:15377"/>
        <dbReference type="ChEBI" id="CHEBI:15378"/>
        <dbReference type="ChEBI" id="CHEBI:15379"/>
        <dbReference type="ChEBI" id="CHEBI:57369"/>
        <dbReference type="ChEBI" id="CHEBI:57783"/>
        <dbReference type="ChEBI" id="CHEBI:58349"/>
        <dbReference type="ChEBI" id="CHEBI:88118"/>
        <dbReference type="EC" id="1.14.13.208"/>
    </reaction>
</comment>
<dbReference type="EC" id="1.14.13.208" evidence="9"/>
<evidence type="ECO:0000313" key="13">
    <source>
        <dbReference type="Proteomes" id="UP000727654"/>
    </source>
</evidence>
<dbReference type="PANTHER" id="PTHR43314">
    <property type="match status" value="1"/>
</dbReference>
<dbReference type="SUPFAM" id="SSF54862">
    <property type="entry name" value="4Fe-4S ferredoxins"/>
    <property type="match status" value="1"/>
</dbReference>
<dbReference type="EMBL" id="CAJZAI010000004">
    <property type="protein sequence ID" value="CAG9172812.1"/>
    <property type="molecule type" value="Genomic_DNA"/>
</dbReference>
<dbReference type="InterPro" id="IPR039261">
    <property type="entry name" value="FNR_nucleotide-bd"/>
</dbReference>
<evidence type="ECO:0000256" key="6">
    <source>
        <dbReference type="ARBA" id="ARBA00023002"/>
    </source>
</evidence>
<keyword evidence="6 9" id="KW-0560">Oxidoreductase</keyword>